<comment type="caution">
    <text evidence="9">The sequence shown here is derived from an EMBL/GenBank/DDBJ whole genome shotgun (WGS) entry which is preliminary data.</text>
</comment>
<comment type="cofactor">
    <cofactor evidence="1 5">
        <name>FAD</name>
        <dbReference type="ChEBI" id="CHEBI:57692"/>
    </cofactor>
</comment>
<evidence type="ECO:0000256" key="5">
    <source>
        <dbReference type="RuleBase" id="RU362125"/>
    </source>
</evidence>
<name>A0ABS4KCN0_9FIRM</name>
<dbReference type="InterPro" id="IPR009075">
    <property type="entry name" value="AcylCo_DH/oxidase_C"/>
</dbReference>
<dbReference type="RefSeq" id="WP_210060808.1">
    <property type="nucleotide sequence ID" value="NZ_JAGGLJ010000008.1"/>
</dbReference>
<dbReference type="EC" id="1.3.8.1" evidence="9"/>
<evidence type="ECO:0000256" key="4">
    <source>
        <dbReference type="ARBA" id="ARBA00022827"/>
    </source>
</evidence>
<evidence type="ECO:0000256" key="1">
    <source>
        <dbReference type="ARBA" id="ARBA00001974"/>
    </source>
</evidence>
<evidence type="ECO:0000259" key="6">
    <source>
        <dbReference type="Pfam" id="PF00441"/>
    </source>
</evidence>
<evidence type="ECO:0000259" key="8">
    <source>
        <dbReference type="Pfam" id="PF02771"/>
    </source>
</evidence>
<evidence type="ECO:0000256" key="2">
    <source>
        <dbReference type="ARBA" id="ARBA00009347"/>
    </source>
</evidence>
<comment type="similarity">
    <text evidence="2 5">Belongs to the acyl-CoA dehydrogenase family.</text>
</comment>
<keyword evidence="10" id="KW-1185">Reference proteome</keyword>
<evidence type="ECO:0000256" key="3">
    <source>
        <dbReference type="ARBA" id="ARBA00022630"/>
    </source>
</evidence>
<dbReference type="PIRSF" id="PIRSF016578">
    <property type="entry name" value="HsaA"/>
    <property type="match status" value="1"/>
</dbReference>
<sequence length="378" mass="41419">MFELTGKYKLVQQMAKEFAEKEIKPIAQEIDENERFPEESIPKLFKAGIMGSQFPEEFGGEGGDTMSYVIALEEIGKVCATTATIVSIHSSIGINLLIKYGNKEQQEKYLPILTSKGIAAFLLTEPQAGTDATNQKTTAIKDGDYYIINGRKMFISNAGHNDLYIVIAVTDADKGTKGITAFLVEPDNPGIRVGKPLKKMGIRGSSTSAVFLKDCKVHKDSILGNEGDGIKIALGTLDTGRIGIAAESIGIAQGALDEAIKYVNKREQFNQKLSAFQNTQFKIADMQTKIDAGRLLIWRAATLKDDGKNYAKEAAMAKLYCSEIANDSTRLAVQLFGGYGYLRGNHVERMMRDAKITEIYEGTSEAQKIVISRFLGVK</sequence>
<dbReference type="Gene3D" id="2.40.110.10">
    <property type="entry name" value="Butyryl-CoA Dehydrogenase, subunit A, domain 2"/>
    <property type="match status" value="1"/>
</dbReference>
<proteinExistence type="inferred from homology"/>
<accession>A0ABS4KCN0</accession>
<keyword evidence="3 5" id="KW-0285">Flavoprotein</keyword>
<reference evidence="9 10" key="1">
    <citation type="submission" date="2021-03" db="EMBL/GenBank/DDBJ databases">
        <title>Genomic Encyclopedia of Type Strains, Phase IV (KMG-IV): sequencing the most valuable type-strain genomes for metagenomic binning, comparative biology and taxonomic classification.</title>
        <authorList>
            <person name="Goeker M."/>
        </authorList>
    </citation>
    <scope>NUCLEOTIDE SEQUENCE [LARGE SCALE GENOMIC DNA]</scope>
    <source>
        <strain evidence="9 10">DSM 27563</strain>
    </source>
</reference>
<dbReference type="SUPFAM" id="SSF56645">
    <property type="entry name" value="Acyl-CoA dehydrogenase NM domain-like"/>
    <property type="match status" value="1"/>
</dbReference>
<feature type="domain" description="Acyl-CoA dehydrogenase/oxidase C-terminal" evidence="6">
    <location>
        <begin position="227"/>
        <end position="375"/>
    </location>
</feature>
<evidence type="ECO:0000313" key="10">
    <source>
        <dbReference type="Proteomes" id="UP001519306"/>
    </source>
</evidence>
<dbReference type="Pfam" id="PF02770">
    <property type="entry name" value="Acyl-CoA_dh_M"/>
    <property type="match status" value="1"/>
</dbReference>
<dbReference type="Pfam" id="PF02771">
    <property type="entry name" value="Acyl-CoA_dh_N"/>
    <property type="match status" value="1"/>
</dbReference>
<dbReference type="InterPro" id="IPR006091">
    <property type="entry name" value="Acyl-CoA_Oxase/DH_mid-dom"/>
</dbReference>
<dbReference type="PANTHER" id="PTHR43884">
    <property type="entry name" value="ACYL-COA DEHYDROGENASE"/>
    <property type="match status" value="1"/>
</dbReference>
<protein>
    <submittedName>
        <fullName evidence="9">Butyryl-CoA dehydrogenase</fullName>
        <ecNumber evidence="9">1.3.8.1</ecNumber>
    </submittedName>
</protein>
<dbReference type="Gene3D" id="1.20.140.10">
    <property type="entry name" value="Butyryl-CoA Dehydrogenase, subunit A, domain 3"/>
    <property type="match status" value="1"/>
</dbReference>
<dbReference type="GO" id="GO:0016937">
    <property type="term" value="F:short-chain fatty acyl-CoA dehydrogenase activity"/>
    <property type="evidence" value="ECO:0007669"/>
    <property type="project" value="UniProtKB-EC"/>
</dbReference>
<feature type="domain" description="Acyl-CoA dehydrogenase/oxidase N-terminal" evidence="8">
    <location>
        <begin position="9"/>
        <end position="115"/>
    </location>
</feature>
<gene>
    <name evidence="9" type="ORF">J2Z71_001053</name>
</gene>
<dbReference type="InterPro" id="IPR013786">
    <property type="entry name" value="AcylCoA_DH/ox_N"/>
</dbReference>
<keyword evidence="5 9" id="KW-0560">Oxidoreductase</keyword>
<dbReference type="InterPro" id="IPR036250">
    <property type="entry name" value="AcylCo_DH-like_C"/>
</dbReference>
<dbReference type="Proteomes" id="UP001519306">
    <property type="component" value="Unassembled WGS sequence"/>
</dbReference>
<dbReference type="EMBL" id="JAGGLJ010000008">
    <property type="protein sequence ID" value="MBP2025520.1"/>
    <property type="molecule type" value="Genomic_DNA"/>
</dbReference>
<dbReference type="InterPro" id="IPR037069">
    <property type="entry name" value="AcylCoA_DH/ox_N_sf"/>
</dbReference>
<dbReference type="InterPro" id="IPR046373">
    <property type="entry name" value="Acyl-CoA_Oxase/DH_mid-dom_sf"/>
</dbReference>
<dbReference type="SUPFAM" id="SSF47203">
    <property type="entry name" value="Acyl-CoA dehydrogenase C-terminal domain-like"/>
    <property type="match status" value="1"/>
</dbReference>
<dbReference type="Pfam" id="PF00441">
    <property type="entry name" value="Acyl-CoA_dh_1"/>
    <property type="match status" value="1"/>
</dbReference>
<dbReference type="InterPro" id="IPR009100">
    <property type="entry name" value="AcylCoA_DH/oxidase_NM_dom_sf"/>
</dbReference>
<feature type="domain" description="Acyl-CoA oxidase/dehydrogenase middle" evidence="7">
    <location>
        <begin position="120"/>
        <end position="215"/>
    </location>
</feature>
<organism evidence="9 10">
    <name type="scientific">Peptoniphilus stercorisuis</name>
    <dbReference type="NCBI Taxonomy" id="1436965"/>
    <lineage>
        <taxon>Bacteria</taxon>
        <taxon>Bacillati</taxon>
        <taxon>Bacillota</taxon>
        <taxon>Tissierellia</taxon>
        <taxon>Tissierellales</taxon>
        <taxon>Peptoniphilaceae</taxon>
        <taxon>Peptoniphilus</taxon>
    </lineage>
</organism>
<keyword evidence="4 5" id="KW-0274">FAD</keyword>
<dbReference type="Gene3D" id="1.10.540.10">
    <property type="entry name" value="Acyl-CoA dehydrogenase/oxidase, N-terminal domain"/>
    <property type="match status" value="1"/>
</dbReference>
<dbReference type="PANTHER" id="PTHR43884:SF12">
    <property type="entry name" value="ISOVALERYL-COA DEHYDROGENASE, MITOCHONDRIAL-RELATED"/>
    <property type="match status" value="1"/>
</dbReference>
<evidence type="ECO:0000313" key="9">
    <source>
        <dbReference type="EMBL" id="MBP2025520.1"/>
    </source>
</evidence>
<evidence type="ECO:0000259" key="7">
    <source>
        <dbReference type="Pfam" id="PF02770"/>
    </source>
</evidence>